<name>A0A9N9LDR4_9HELO</name>
<comment type="caution">
    <text evidence="1">The sequence shown here is derived from an EMBL/GenBank/DDBJ whole genome shotgun (WGS) entry which is preliminary data.</text>
</comment>
<sequence length="68" mass="7637">MARAGATVSCYARAIRYNIVDIENSHANQPLSPPNPSIINTTFAPPEDRILIFHTFELKTVKRHSCKI</sequence>
<dbReference type="Proteomes" id="UP000696280">
    <property type="component" value="Unassembled WGS sequence"/>
</dbReference>
<protein>
    <submittedName>
        <fullName evidence="1">Uncharacterized protein</fullName>
    </submittedName>
</protein>
<evidence type="ECO:0000313" key="2">
    <source>
        <dbReference type="Proteomes" id="UP000696280"/>
    </source>
</evidence>
<dbReference type="EMBL" id="CAJVRL010000115">
    <property type="protein sequence ID" value="CAG8961602.1"/>
    <property type="molecule type" value="Genomic_DNA"/>
</dbReference>
<organism evidence="1 2">
    <name type="scientific">Hymenoscyphus fraxineus</name>
    <dbReference type="NCBI Taxonomy" id="746836"/>
    <lineage>
        <taxon>Eukaryota</taxon>
        <taxon>Fungi</taxon>
        <taxon>Dikarya</taxon>
        <taxon>Ascomycota</taxon>
        <taxon>Pezizomycotina</taxon>
        <taxon>Leotiomycetes</taxon>
        <taxon>Helotiales</taxon>
        <taxon>Helotiaceae</taxon>
        <taxon>Hymenoscyphus</taxon>
    </lineage>
</organism>
<gene>
    <name evidence="1" type="ORF">HYFRA_00006137</name>
</gene>
<keyword evidence="2" id="KW-1185">Reference proteome</keyword>
<evidence type="ECO:0000313" key="1">
    <source>
        <dbReference type="EMBL" id="CAG8961602.1"/>
    </source>
</evidence>
<dbReference type="AlphaFoldDB" id="A0A9N9LDR4"/>
<accession>A0A9N9LDR4</accession>
<reference evidence="1" key="1">
    <citation type="submission" date="2021-07" db="EMBL/GenBank/DDBJ databases">
        <authorList>
            <person name="Durling M."/>
        </authorList>
    </citation>
    <scope>NUCLEOTIDE SEQUENCE</scope>
</reference>
<proteinExistence type="predicted"/>